<evidence type="ECO:0000313" key="4">
    <source>
        <dbReference type="Proteomes" id="UP000326354"/>
    </source>
</evidence>
<evidence type="ECO:0000313" key="3">
    <source>
        <dbReference type="EMBL" id="BBM85747.1"/>
    </source>
</evidence>
<dbReference type="Gene3D" id="3.30.200.70">
    <property type="match status" value="1"/>
</dbReference>
<dbReference type="Proteomes" id="UP000326354">
    <property type="component" value="Chromosome"/>
</dbReference>
<dbReference type="SUPFAM" id="SSF56112">
    <property type="entry name" value="Protein kinase-like (PK-like)"/>
    <property type="match status" value="1"/>
</dbReference>
<keyword evidence="4" id="KW-1185">Reference proteome</keyword>
<evidence type="ECO:0000259" key="2">
    <source>
        <dbReference type="Pfam" id="PF01636"/>
    </source>
</evidence>
<gene>
    <name evidence="3" type="ORF">UABAM_04125</name>
</gene>
<dbReference type="Pfam" id="PF01636">
    <property type="entry name" value="APH"/>
    <property type="match status" value="1"/>
</dbReference>
<dbReference type="InterPro" id="IPR011009">
    <property type="entry name" value="Kinase-like_dom_sf"/>
</dbReference>
<name>A0A5S9F4F3_UABAM</name>
<organism evidence="3 4">
    <name type="scientific">Uabimicrobium amorphum</name>
    <dbReference type="NCBI Taxonomy" id="2596890"/>
    <lineage>
        <taxon>Bacteria</taxon>
        <taxon>Pseudomonadati</taxon>
        <taxon>Planctomycetota</taxon>
        <taxon>Candidatus Uabimicrobiia</taxon>
        <taxon>Candidatus Uabimicrobiales</taxon>
        <taxon>Candidatus Uabimicrobiaceae</taxon>
        <taxon>Candidatus Uabimicrobium</taxon>
    </lineage>
</organism>
<dbReference type="RefSeq" id="WP_151969837.1">
    <property type="nucleotide sequence ID" value="NZ_AP019860.1"/>
</dbReference>
<feature type="domain" description="Aminoglycoside phosphotransferase" evidence="2">
    <location>
        <begin position="42"/>
        <end position="273"/>
    </location>
</feature>
<dbReference type="Gene3D" id="1.10.510.10">
    <property type="entry name" value="Transferase(Phosphotransferase) domain 1"/>
    <property type="match status" value="1"/>
</dbReference>
<dbReference type="GO" id="GO:0019202">
    <property type="term" value="F:amino acid kinase activity"/>
    <property type="evidence" value="ECO:0007669"/>
    <property type="project" value="TreeGrafter"/>
</dbReference>
<dbReference type="KEGG" id="uam:UABAM_04125"/>
<dbReference type="InterPro" id="IPR050249">
    <property type="entry name" value="Pseudomonas-type_ThrB"/>
</dbReference>
<proteinExistence type="inferred from homology"/>
<accession>A0A5S9F4F3</accession>
<protein>
    <submittedName>
        <fullName evidence="3">Aminoglycoside phosphotransferase</fullName>
    </submittedName>
</protein>
<sequence>MNLTQFAHLPRRKKLAILRTIVENALLQYDIKIKSISFYAEHSNILYKVVDQQNDQYIIKVVRPGDMSYEELVAYLTWLDMMHQQNPRLPILLTKLTKNSHFVATVESPVVRHCCVFKWIPGVSLRSRVSRPNVFKWGKLLASIHNASEKCHVTAANKLRKWNKVFYWDKQVLFSDQYRSLMPTKRLSIYQKTAEKVEKAIQKLASPSIIIHGDLHLDNVKVHKGQLYALDFEDCMWGSPIQDISIALLYIRFRPNHTILFQKFKDGYDSVRNWPQSYPGEIETFFMGRLLMFANILIKVDHMEEDLDENIEARLQRYQEEFDNFLQTYH</sequence>
<dbReference type="Gene3D" id="1.20.1270.170">
    <property type="match status" value="1"/>
</dbReference>
<evidence type="ECO:0000256" key="1">
    <source>
        <dbReference type="ARBA" id="ARBA00038240"/>
    </source>
</evidence>
<dbReference type="PANTHER" id="PTHR21064">
    <property type="entry name" value="AMINOGLYCOSIDE PHOSPHOTRANSFERASE DOMAIN-CONTAINING PROTEIN-RELATED"/>
    <property type="match status" value="1"/>
</dbReference>
<reference evidence="3 4" key="1">
    <citation type="submission" date="2019-08" db="EMBL/GenBank/DDBJ databases">
        <title>Complete genome sequence of Candidatus Uab amorphum.</title>
        <authorList>
            <person name="Shiratori T."/>
            <person name="Suzuki S."/>
            <person name="Kakizawa Y."/>
            <person name="Ishida K."/>
        </authorList>
    </citation>
    <scope>NUCLEOTIDE SEQUENCE [LARGE SCALE GENOMIC DNA]</scope>
    <source>
        <strain evidence="3 4">SRT547</strain>
    </source>
</reference>
<dbReference type="OrthoDB" id="241498at2"/>
<dbReference type="InterPro" id="IPR002575">
    <property type="entry name" value="Aminoglycoside_PTrfase"/>
</dbReference>
<dbReference type="PANTHER" id="PTHR21064:SF6">
    <property type="entry name" value="AMINOGLYCOSIDE PHOSPHOTRANSFERASE DOMAIN-CONTAINING PROTEIN"/>
    <property type="match status" value="1"/>
</dbReference>
<keyword evidence="3" id="KW-0808">Transferase</keyword>
<dbReference type="EMBL" id="AP019860">
    <property type="protein sequence ID" value="BBM85747.1"/>
    <property type="molecule type" value="Genomic_DNA"/>
</dbReference>
<comment type="similarity">
    <text evidence="1">Belongs to the pseudomonas-type ThrB family.</text>
</comment>
<dbReference type="AlphaFoldDB" id="A0A5S9F4F3"/>